<dbReference type="PROSITE" id="PS50112">
    <property type="entry name" value="PAS"/>
    <property type="match status" value="1"/>
</dbReference>
<dbReference type="InterPro" id="IPR001610">
    <property type="entry name" value="PAC"/>
</dbReference>
<dbReference type="GO" id="GO:0016791">
    <property type="term" value="F:phosphatase activity"/>
    <property type="evidence" value="ECO:0007669"/>
    <property type="project" value="TreeGrafter"/>
</dbReference>
<dbReference type="PANTHER" id="PTHR43156">
    <property type="entry name" value="STAGE II SPORULATION PROTEIN E-RELATED"/>
    <property type="match status" value="1"/>
</dbReference>
<dbReference type="Proteomes" id="UP000290649">
    <property type="component" value="Unassembled WGS sequence"/>
</dbReference>
<gene>
    <name evidence="4" type="ORF">DS745_15785</name>
</gene>
<dbReference type="InterPro" id="IPR036457">
    <property type="entry name" value="PPM-type-like_dom_sf"/>
</dbReference>
<feature type="domain" description="PAS" evidence="2">
    <location>
        <begin position="8"/>
        <end position="81"/>
    </location>
</feature>
<dbReference type="Gene3D" id="3.60.40.10">
    <property type="entry name" value="PPM-type phosphatase domain"/>
    <property type="match status" value="1"/>
</dbReference>
<dbReference type="AlphaFoldDB" id="A0A4Q0VP55"/>
<dbReference type="RefSeq" id="WP_129079185.1">
    <property type="nucleotide sequence ID" value="NZ_QOUX01000046.1"/>
</dbReference>
<organism evidence="4 5">
    <name type="scientific">Anaerobacillus alkaliphilus</name>
    <dbReference type="NCBI Taxonomy" id="1548597"/>
    <lineage>
        <taxon>Bacteria</taxon>
        <taxon>Bacillati</taxon>
        <taxon>Bacillota</taxon>
        <taxon>Bacilli</taxon>
        <taxon>Bacillales</taxon>
        <taxon>Bacillaceae</taxon>
        <taxon>Anaerobacillus</taxon>
    </lineage>
</organism>
<dbReference type="SMART" id="SM00331">
    <property type="entry name" value="PP2C_SIG"/>
    <property type="match status" value="1"/>
</dbReference>
<dbReference type="InterPro" id="IPR001932">
    <property type="entry name" value="PPM-type_phosphatase-like_dom"/>
</dbReference>
<keyword evidence="5" id="KW-1185">Reference proteome</keyword>
<sequence>MKADPNKRSLWLETIFEHTSVGILITDPTKEDNPILYSNPAFREISGYSHEEVVGKNCRFLQGKDTNAETVTEIRNAILSGKTFKGEILNYRKSGDPFWNELIVNPVYGQYGKLEYFVGIQNDITRRKTLEIEFQSDLQLARKIQELSLSTPILNEDIKISGMLLPSKQIGGDSYSWFELGPNEYGVLLLDVMGNGIPASLISMSIHSFLHYLLRTNLKEPKTVLEKINTHLFELFTTNNQVSFTTAIYLHLDLNQHTLTYANAGHVSGIKTTGKTSTKLHSLSLPLGLTSDYNCRQETLLLSGNERILLFSDGLVESADKNIKERIDRLQLLIQNNLSLSQEGIMKVMLRELVREKKNADDISMVVIDISLEKKRIKPS</sequence>
<name>A0A4Q0VP55_9BACI</name>
<evidence type="ECO:0000313" key="5">
    <source>
        <dbReference type="Proteomes" id="UP000290649"/>
    </source>
</evidence>
<keyword evidence="1" id="KW-0378">Hydrolase</keyword>
<evidence type="ECO:0000256" key="1">
    <source>
        <dbReference type="ARBA" id="ARBA00022801"/>
    </source>
</evidence>
<dbReference type="SUPFAM" id="SSF55785">
    <property type="entry name" value="PYP-like sensor domain (PAS domain)"/>
    <property type="match status" value="1"/>
</dbReference>
<dbReference type="CDD" id="cd00130">
    <property type="entry name" value="PAS"/>
    <property type="match status" value="1"/>
</dbReference>
<dbReference type="InterPro" id="IPR052016">
    <property type="entry name" value="Bact_Sigma-Reg"/>
</dbReference>
<dbReference type="Pfam" id="PF07228">
    <property type="entry name" value="SpoIIE"/>
    <property type="match status" value="1"/>
</dbReference>
<comment type="caution">
    <text evidence="4">The sequence shown here is derived from an EMBL/GenBank/DDBJ whole genome shotgun (WGS) entry which is preliminary data.</text>
</comment>
<dbReference type="SMART" id="SM00086">
    <property type="entry name" value="PAC"/>
    <property type="match status" value="1"/>
</dbReference>
<evidence type="ECO:0000259" key="3">
    <source>
        <dbReference type="PROSITE" id="PS50113"/>
    </source>
</evidence>
<accession>A0A4Q0VP55</accession>
<proteinExistence type="predicted"/>
<dbReference type="PROSITE" id="PS50113">
    <property type="entry name" value="PAC"/>
    <property type="match status" value="1"/>
</dbReference>
<dbReference type="NCBIfam" id="TIGR00229">
    <property type="entry name" value="sensory_box"/>
    <property type="match status" value="1"/>
</dbReference>
<evidence type="ECO:0000259" key="2">
    <source>
        <dbReference type="PROSITE" id="PS50112"/>
    </source>
</evidence>
<dbReference type="EMBL" id="QOUX01000046">
    <property type="protein sequence ID" value="RXI97821.1"/>
    <property type="molecule type" value="Genomic_DNA"/>
</dbReference>
<dbReference type="InterPro" id="IPR035965">
    <property type="entry name" value="PAS-like_dom_sf"/>
</dbReference>
<dbReference type="OrthoDB" id="9763484at2"/>
<evidence type="ECO:0000313" key="4">
    <source>
        <dbReference type="EMBL" id="RXI97821.1"/>
    </source>
</evidence>
<feature type="domain" description="PAC" evidence="3">
    <location>
        <begin position="82"/>
        <end position="136"/>
    </location>
</feature>
<protein>
    <submittedName>
        <fullName evidence="4">PAS domain-containing protein</fullName>
    </submittedName>
</protein>
<dbReference type="PANTHER" id="PTHR43156:SF14">
    <property type="entry name" value="PHOSPHOSERINE PHOSPHATASE RSBP"/>
    <property type="match status" value="1"/>
</dbReference>
<dbReference type="InterPro" id="IPR000014">
    <property type="entry name" value="PAS"/>
</dbReference>
<dbReference type="InterPro" id="IPR000700">
    <property type="entry name" value="PAS-assoc_C"/>
</dbReference>
<dbReference type="Gene3D" id="3.30.450.20">
    <property type="entry name" value="PAS domain"/>
    <property type="match status" value="1"/>
</dbReference>
<dbReference type="SMART" id="SM00091">
    <property type="entry name" value="PAS"/>
    <property type="match status" value="1"/>
</dbReference>
<dbReference type="SUPFAM" id="SSF81606">
    <property type="entry name" value="PP2C-like"/>
    <property type="match status" value="1"/>
</dbReference>
<reference evidence="4 5" key="1">
    <citation type="journal article" date="2019" name="Int. J. Syst. Evol. Microbiol.">
        <title>Anaerobacillus alkaliphilus sp. nov., a novel alkaliphilic and moderately halophilic bacterium.</title>
        <authorList>
            <person name="Borsodi A.K."/>
            <person name="Aszalos J.M."/>
            <person name="Bihari P."/>
            <person name="Nagy I."/>
            <person name="Schumann P."/>
            <person name="Sproer C."/>
            <person name="Kovacs A.L."/>
            <person name="Boka K."/>
            <person name="Dobosy P."/>
            <person name="Ovari M."/>
            <person name="Szili-Kovacs T."/>
            <person name="Toth E."/>
        </authorList>
    </citation>
    <scope>NUCLEOTIDE SEQUENCE [LARGE SCALE GENOMIC DNA]</scope>
    <source>
        <strain evidence="4 5">B16-10</strain>
    </source>
</reference>
<dbReference type="Pfam" id="PF13426">
    <property type="entry name" value="PAS_9"/>
    <property type="match status" value="1"/>
</dbReference>